<dbReference type="EMBL" id="JAVHNQ010000004">
    <property type="protein sequence ID" value="KAK6349965.1"/>
    <property type="molecule type" value="Genomic_DNA"/>
</dbReference>
<sequence>MSSDPIYDQIMSSSPTSDIVNPTRGIAILDALPHSFYICHTTTDNIPGSSTTRTIYHIDPRTLPILPPRSNASITAFQFTNPYNDHHATRVLREITADDHAQYASIGLQITGEWVLLSTLFDGEVALTTVGWVQVWRGTRYGEVDEGLVWRYLTARDDEIVEILGERMLPVVEVCRTVSVQTAQAVGGGS</sequence>
<evidence type="ECO:0000313" key="1">
    <source>
        <dbReference type="EMBL" id="KAK6349965.1"/>
    </source>
</evidence>
<name>A0AAV9UVJ7_9PEZI</name>
<protein>
    <submittedName>
        <fullName evidence="1">Uncharacterized protein</fullName>
    </submittedName>
</protein>
<gene>
    <name evidence="1" type="ORF">TWF696_006220</name>
</gene>
<dbReference type="AlphaFoldDB" id="A0AAV9UVJ7"/>
<evidence type="ECO:0000313" key="2">
    <source>
        <dbReference type="Proteomes" id="UP001375240"/>
    </source>
</evidence>
<comment type="caution">
    <text evidence="1">The sequence shown here is derived from an EMBL/GenBank/DDBJ whole genome shotgun (WGS) entry which is preliminary data.</text>
</comment>
<organism evidence="1 2">
    <name type="scientific">Orbilia brochopaga</name>
    <dbReference type="NCBI Taxonomy" id="3140254"/>
    <lineage>
        <taxon>Eukaryota</taxon>
        <taxon>Fungi</taxon>
        <taxon>Dikarya</taxon>
        <taxon>Ascomycota</taxon>
        <taxon>Pezizomycotina</taxon>
        <taxon>Orbiliomycetes</taxon>
        <taxon>Orbiliales</taxon>
        <taxon>Orbiliaceae</taxon>
        <taxon>Orbilia</taxon>
    </lineage>
</organism>
<proteinExistence type="predicted"/>
<dbReference type="Proteomes" id="UP001375240">
    <property type="component" value="Unassembled WGS sequence"/>
</dbReference>
<reference evidence="1 2" key="1">
    <citation type="submission" date="2019-10" db="EMBL/GenBank/DDBJ databases">
        <authorList>
            <person name="Palmer J.M."/>
        </authorList>
    </citation>
    <scope>NUCLEOTIDE SEQUENCE [LARGE SCALE GENOMIC DNA]</scope>
    <source>
        <strain evidence="1 2">TWF696</strain>
    </source>
</reference>
<accession>A0AAV9UVJ7</accession>
<keyword evidence="2" id="KW-1185">Reference proteome</keyword>